<dbReference type="Proteomes" id="UP000289340">
    <property type="component" value="Chromosome 14"/>
</dbReference>
<evidence type="ECO:0000313" key="1">
    <source>
        <dbReference type="EMBL" id="RZB68909.1"/>
    </source>
</evidence>
<dbReference type="SUPFAM" id="SSF47923">
    <property type="entry name" value="Ypt/Rab-GAP domain of gyp1p"/>
    <property type="match status" value="1"/>
</dbReference>
<dbReference type="InterPro" id="IPR035969">
    <property type="entry name" value="Rab-GAP_TBC_sf"/>
</dbReference>
<feature type="non-terminal residue" evidence="1">
    <location>
        <position position="1"/>
    </location>
</feature>
<reference evidence="1 2" key="1">
    <citation type="submission" date="2018-09" db="EMBL/GenBank/DDBJ databases">
        <title>A high-quality reference genome of wild soybean provides a powerful tool to mine soybean genomes.</title>
        <authorList>
            <person name="Xie M."/>
            <person name="Chung C.Y.L."/>
            <person name="Li M.-W."/>
            <person name="Wong F.-L."/>
            <person name="Chan T.-F."/>
            <person name="Lam H.-M."/>
        </authorList>
    </citation>
    <scope>NUCLEOTIDE SEQUENCE [LARGE SCALE GENOMIC DNA]</scope>
    <source>
        <strain evidence="2">cv. W05</strain>
        <tissue evidence="1">Hypocotyl of etiolated seedlings</tissue>
    </source>
</reference>
<dbReference type="AlphaFoldDB" id="A0A445H5Q8"/>
<name>A0A445H5Q8_GLYSO</name>
<dbReference type="EMBL" id="QZWG01000014">
    <property type="protein sequence ID" value="RZB68909.1"/>
    <property type="molecule type" value="Genomic_DNA"/>
</dbReference>
<keyword evidence="2" id="KW-1185">Reference proteome</keyword>
<accession>A0A445H5Q8</accession>
<comment type="caution">
    <text evidence="1">The sequence shown here is derived from an EMBL/GenBank/DDBJ whole genome shotgun (WGS) entry which is preliminary data.</text>
</comment>
<protein>
    <submittedName>
        <fullName evidence="1">GTPase-activating protein gyp7</fullName>
    </submittedName>
</protein>
<sequence length="153" mass="17429">GRLKSPWSRRKRKHVLTPQQWKSVFTQDGGIRDGGIKFMKRVRSGGVDPSIRAEVWPFLLGVYDLDSTKEERDAITTQNRKEYEKLRRQCRQLLKHSNGSFKLNEIASSPSFLSKAHLGGEAPSSKAYSLVDGAASYLFSFVFRCISMVENHH</sequence>
<proteinExistence type="predicted"/>
<evidence type="ECO:0000313" key="2">
    <source>
        <dbReference type="Proteomes" id="UP000289340"/>
    </source>
</evidence>
<organism evidence="1 2">
    <name type="scientific">Glycine soja</name>
    <name type="common">Wild soybean</name>
    <dbReference type="NCBI Taxonomy" id="3848"/>
    <lineage>
        <taxon>Eukaryota</taxon>
        <taxon>Viridiplantae</taxon>
        <taxon>Streptophyta</taxon>
        <taxon>Embryophyta</taxon>
        <taxon>Tracheophyta</taxon>
        <taxon>Spermatophyta</taxon>
        <taxon>Magnoliopsida</taxon>
        <taxon>eudicotyledons</taxon>
        <taxon>Gunneridae</taxon>
        <taxon>Pentapetalae</taxon>
        <taxon>rosids</taxon>
        <taxon>fabids</taxon>
        <taxon>Fabales</taxon>
        <taxon>Fabaceae</taxon>
        <taxon>Papilionoideae</taxon>
        <taxon>50 kb inversion clade</taxon>
        <taxon>NPAAA clade</taxon>
        <taxon>indigoferoid/millettioid clade</taxon>
        <taxon>Phaseoleae</taxon>
        <taxon>Glycine</taxon>
        <taxon>Glycine subgen. Soja</taxon>
    </lineage>
</organism>
<gene>
    <name evidence="1" type="ORF">D0Y65_038618</name>
</gene>